<keyword evidence="12" id="KW-1185">Reference proteome</keyword>
<evidence type="ECO:0000313" key="12">
    <source>
        <dbReference type="Proteomes" id="UP000270530"/>
    </source>
</evidence>
<keyword evidence="8" id="KW-1133">Transmembrane helix</keyword>
<evidence type="ECO:0000256" key="2">
    <source>
        <dbReference type="ARBA" id="ARBA00007246"/>
    </source>
</evidence>
<keyword evidence="7" id="KW-0653">Protein transport</keyword>
<dbReference type="RefSeq" id="WP_126539687.1">
    <property type="nucleotide sequence ID" value="NZ_AP018560.1"/>
</dbReference>
<evidence type="ECO:0000256" key="3">
    <source>
        <dbReference type="ARBA" id="ARBA00022448"/>
    </source>
</evidence>
<dbReference type="Proteomes" id="UP000270530">
    <property type="component" value="Chromosome"/>
</dbReference>
<keyword evidence="3" id="KW-0813">Transport</keyword>
<dbReference type="SUPFAM" id="SSF158544">
    <property type="entry name" value="GspK insert domain-like"/>
    <property type="match status" value="1"/>
</dbReference>
<evidence type="ECO:0000256" key="4">
    <source>
        <dbReference type="ARBA" id="ARBA00022475"/>
    </source>
</evidence>
<dbReference type="EMBL" id="AP018560">
    <property type="protein sequence ID" value="BBD81200.1"/>
    <property type="molecule type" value="Genomic_DNA"/>
</dbReference>
<reference evidence="11" key="1">
    <citation type="journal article" date="2020" name="Arch. Microbiol.">
        <title>Aerosticca soli gen. nov., sp. nov., an aerobic gammaproteobacterium isolated from crude oil-contaminated soil.</title>
        <authorList>
            <person name="Watanabe M."/>
            <person name="Kojima H."/>
            <person name="Fukui M."/>
        </authorList>
    </citation>
    <scope>NUCLEOTIDE SEQUENCE</scope>
    <source>
        <strain evidence="11">Dysh456</strain>
    </source>
</reference>
<gene>
    <name evidence="11" type="ORF">ALSL_2576</name>
</gene>
<dbReference type="GO" id="GO:0005886">
    <property type="term" value="C:plasma membrane"/>
    <property type="evidence" value="ECO:0007669"/>
    <property type="project" value="UniProtKB-SubCell"/>
</dbReference>
<evidence type="ECO:0000256" key="8">
    <source>
        <dbReference type="ARBA" id="ARBA00022989"/>
    </source>
</evidence>
<keyword evidence="9" id="KW-0472">Membrane</keyword>
<dbReference type="InterPro" id="IPR038072">
    <property type="entry name" value="GspK_central_sf"/>
</dbReference>
<protein>
    <submittedName>
        <fullName evidence="11">General secretion pathway protein K</fullName>
    </submittedName>
</protein>
<dbReference type="OrthoDB" id="9181871at2"/>
<dbReference type="GO" id="GO:0009306">
    <property type="term" value="P:protein secretion"/>
    <property type="evidence" value="ECO:0007669"/>
    <property type="project" value="InterPro"/>
</dbReference>
<evidence type="ECO:0000256" key="1">
    <source>
        <dbReference type="ARBA" id="ARBA00004533"/>
    </source>
</evidence>
<evidence type="ECO:0000259" key="10">
    <source>
        <dbReference type="Pfam" id="PF21687"/>
    </source>
</evidence>
<name>A0A2Z6E7S8_9GAMM</name>
<dbReference type="Gene3D" id="1.10.40.60">
    <property type="entry name" value="EpsJ-like"/>
    <property type="match status" value="1"/>
</dbReference>
<dbReference type="Pfam" id="PF21687">
    <property type="entry name" value="T2SSK_1st"/>
    <property type="match status" value="1"/>
</dbReference>
<feature type="domain" description="T2SS protein K first SAM-like" evidence="10">
    <location>
        <begin position="106"/>
        <end position="185"/>
    </location>
</feature>
<keyword evidence="6" id="KW-0812">Transmembrane</keyword>
<sequence>MRAIATRPRSQRGIALLVVLWACTLLAILLGGYAVLARTEGLQARYQFAQTQAHYAAEAGLARAIYALTDPEPRRRWIADGRPYEVAFDGARVRVGVVDESGKVDLNAAQPEVLAALFQAAGATAAQAGPLAAAVVAWRSPPTAGGEPAGATARHAPFASLEELQQVPGMTAGLYARLADDITIWSGRAAPEPASASPLALAAIPGMTAAQIAQLTSQRQQAATAPLAAMSGVTHSIRAEATLADGTRAVLRATVRLQGGRSGAQPYAILHWREDDGE</sequence>
<organism evidence="11 12">
    <name type="scientific">Aerosticca soli</name>
    <dbReference type="NCBI Taxonomy" id="2010829"/>
    <lineage>
        <taxon>Bacteria</taxon>
        <taxon>Pseudomonadati</taxon>
        <taxon>Pseudomonadota</taxon>
        <taxon>Gammaproteobacteria</taxon>
        <taxon>Lysobacterales</taxon>
        <taxon>Rhodanobacteraceae</taxon>
        <taxon>Aerosticca</taxon>
    </lineage>
</organism>
<keyword evidence="4" id="KW-1003">Cell membrane</keyword>
<evidence type="ECO:0000256" key="7">
    <source>
        <dbReference type="ARBA" id="ARBA00022927"/>
    </source>
</evidence>
<dbReference type="PANTHER" id="PTHR38831">
    <property type="entry name" value="TYPE II SECRETION SYSTEM PROTEIN K"/>
    <property type="match status" value="1"/>
</dbReference>
<accession>A0A2Z6E7S8</accession>
<proteinExistence type="inferred from homology"/>
<dbReference type="InterPro" id="IPR005628">
    <property type="entry name" value="GspK"/>
</dbReference>
<dbReference type="KEGG" id="rbd:ALSL_2576"/>
<dbReference type="PANTHER" id="PTHR38831:SF2">
    <property type="entry name" value="TYPE II SECRETION SYSTEM PROTEIN K"/>
    <property type="match status" value="1"/>
</dbReference>
<evidence type="ECO:0000313" key="11">
    <source>
        <dbReference type="EMBL" id="BBD81200.1"/>
    </source>
</evidence>
<comment type="similarity">
    <text evidence="2">Belongs to the GSP K family.</text>
</comment>
<dbReference type="InterPro" id="IPR049031">
    <property type="entry name" value="T2SSK_SAM-like_1st"/>
</dbReference>
<dbReference type="AlphaFoldDB" id="A0A2Z6E7S8"/>
<evidence type="ECO:0000256" key="6">
    <source>
        <dbReference type="ARBA" id="ARBA00022692"/>
    </source>
</evidence>
<comment type="subcellular location">
    <subcellularLocation>
        <location evidence="1">Cell inner membrane</location>
    </subcellularLocation>
</comment>
<evidence type="ECO:0000256" key="9">
    <source>
        <dbReference type="ARBA" id="ARBA00023136"/>
    </source>
</evidence>
<evidence type="ECO:0000256" key="5">
    <source>
        <dbReference type="ARBA" id="ARBA00022519"/>
    </source>
</evidence>
<keyword evidence="5" id="KW-0997">Cell inner membrane</keyword>